<evidence type="ECO:0000313" key="2">
    <source>
        <dbReference type="EMBL" id="KRG21673.1"/>
    </source>
</evidence>
<evidence type="ECO:0000313" key="4">
    <source>
        <dbReference type="Proteomes" id="UP000051497"/>
    </source>
</evidence>
<evidence type="ECO:0000259" key="1">
    <source>
        <dbReference type="Pfam" id="PF07566"/>
    </source>
</evidence>
<accession>A0A0Q9YP30</accession>
<dbReference type="Gene3D" id="3.10.20.10">
    <property type="match status" value="2"/>
</dbReference>
<organism evidence="2">
    <name type="scientific">Candidatus Berkiella aquae</name>
    <dbReference type="NCBI Taxonomy" id="295108"/>
    <lineage>
        <taxon>Bacteria</taxon>
        <taxon>Pseudomonadati</taxon>
        <taxon>Pseudomonadota</taxon>
        <taxon>Gammaproteobacteria</taxon>
        <taxon>Candidatus Berkiellales</taxon>
        <taxon>Candidatus Berkiellaceae</taxon>
        <taxon>Candidatus Berkiella</taxon>
    </lineage>
</organism>
<dbReference type="RefSeq" id="WP_075066047.1">
    <property type="nucleotide sequence ID" value="NZ_LKAJ02000001.1"/>
</dbReference>
<reference evidence="3" key="2">
    <citation type="journal article" date="2016" name="Genome Announc.">
        <title>Draft Genome Sequences of Two Novel Amoeba-Resistant Intranuclear Bacteria, 'Candidatus Berkiella cookevillensis' and 'Candidatus Berkiella aquae'.</title>
        <authorList>
            <person name="Mehari Y.T."/>
            <person name="Arivett B.A."/>
            <person name="Farone A.L."/>
            <person name="Gunderson J.H."/>
            <person name="Farone M.B."/>
        </authorList>
    </citation>
    <scope>NUCLEOTIDE SEQUENCE</scope>
    <source>
        <strain evidence="3">HT99</strain>
    </source>
</reference>
<dbReference type="EMBL" id="LKAJ01000004">
    <property type="protein sequence ID" value="KRG21673.1"/>
    <property type="molecule type" value="Genomic_DNA"/>
</dbReference>
<proteinExistence type="predicted"/>
<protein>
    <submittedName>
        <fullName evidence="3">DUF1543 domain-containing protein</fullName>
    </submittedName>
</protein>
<dbReference type="Pfam" id="PF07566">
    <property type="entry name" value="DUF1543"/>
    <property type="match status" value="2"/>
</dbReference>
<dbReference type="EMBL" id="LKAJ02000001">
    <property type="protein sequence ID" value="MCS5711601.1"/>
    <property type="molecule type" value="Genomic_DNA"/>
</dbReference>
<dbReference type="AlphaFoldDB" id="A0A0Q9YP30"/>
<keyword evidence="4" id="KW-1185">Reference proteome</keyword>
<sequence>MLKLYAVLLGGRAPGCHIELHDVVFAIGESLEALYPQLVNQWFGKITKSLHIDSSVELKYVDGHEVVIREYYQKQEGDKTLYFANFGGYQEGLFGEKHETNFYVATSRIDGLARAKEELCVGMLQQHSDDHLSVDDILAVEHIGPYTIELIPTTKPCHLTIESYYRKLTLPDILEKAEALKVSA</sequence>
<feature type="domain" description="DUF1543" evidence="1">
    <location>
        <begin position="16"/>
        <end position="67"/>
    </location>
</feature>
<dbReference type="Proteomes" id="UP000051497">
    <property type="component" value="Unassembled WGS sequence"/>
</dbReference>
<feature type="domain" description="DUF1543" evidence="1">
    <location>
        <begin position="96"/>
        <end position="139"/>
    </location>
</feature>
<dbReference type="STRING" id="295108.HT99x_01426"/>
<comment type="caution">
    <text evidence="2">The sequence shown here is derived from an EMBL/GenBank/DDBJ whole genome shotgun (WGS) entry which is preliminary data.</text>
</comment>
<name>A0A0Q9YP30_9GAMM</name>
<reference evidence="2" key="1">
    <citation type="submission" date="2015-09" db="EMBL/GenBank/DDBJ databases">
        <title>Draft Genome Sequences of Two Novel Amoeba-resistant Intranuclear Bacteria, Candidatus Berkiella cookevillensis and Candidatus Berkiella aquae.</title>
        <authorList>
            <person name="Mehari Y.T."/>
            <person name="Arivett B.A."/>
            <person name="Farone A.L."/>
            <person name="Gunderson J.H."/>
            <person name="Farone M.B."/>
        </authorList>
    </citation>
    <scope>NUCLEOTIDE SEQUENCE [LARGE SCALE GENOMIC DNA]</scope>
    <source>
        <strain evidence="2">HT99</strain>
    </source>
</reference>
<reference evidence="3" key="3">
    <citation type="submission" date="2021-06" db="EMBL/GenBank/DDBJ databases">
        <title>Genomic Description and Analysis of Intracellular Bacteria, Candidatus Berkiella cookevillensis and Candidatus Berkiella aquae.</title>
        <authorList>
            <person name="Kidane D.T."/>
            <person name="Mehari Y.T."/>
            <person name="Rice F.C."/>
            <person name="Arivett B.A."/>
            <person name="Farone A.L."/>
            <person name="Berk S.G."/>
            <person name="Farone M.B."/>
        </authorList>
    </citation>
    <scope>NUCLEOTIDE SEQUENCE</scope>
    <source>
        <strain evidence="3">HT99</strain>
    </source>
</reference>
<evidence type="ECO:0000313" key="3">
    <source>
        <dbReference type="EMBL" id="MCS5711601.1"/>
    </source>
</evidence>
<dbReference type="OrthoDB" id="850243at2"/>
<gene>
    <name evidence="3" type="ORF">HT99x_009140</name>
    <name evidence="2" type="ORF">HT99x_01426</name>
</gene>
<dbReference type="InterPro" id="IPR011440">
    <property type="entry name" value="DUF1543"/>
</dbReference>